<dbReference type="GO" id="GO:0004130">
    <property type="term" value="F:cytochrome-c peroxidase activity"/>
    <property type="evidence" value="ECO:0007669"/>
    <property type="project" value="TreeGrafter"/>
</dbReference>
<dbReference type="InterPro" id="IPR009056">
    <property type="entry name" value="Cyt_c-like_dom"/>
</dbReference>
<keyword evidence="3 4" id="KW-0408">Iron</keyword>
<dbReference type="GO" id="GO:0046872">
    <property type="term" value="F:metal ion binding"/>
    <property type="evidence" value="ECO:0007669"/>
    <property type="project" value="UniProtKB-KW"/>
</dbReference>
<evidence type="ECO:0000259" key="6">
    <source>
        <dbReference type="PROSITE" id="PS51007"/>
    </source>
</evidence>
<dbReference type="GO" id="GO:0009055">
    <property type="term" value="F:electron transfer activity"/>
    <property type="evidence" value="ECO:0007669"/>
    <property type="project" value="InterPro"/>
</dbReference>
<evidence type="ECO:0000313" key="7">
    <source>
        <dbReference type="EMBL" id="MBB3048257.1"/>
    </source>
</evidence>
<sequence length="418" mass="45137">MPRTKPLFVTLHLFALTALLLQGACQSVEQHLPANTLGGALTSSAPPHQVSSTFTPEERLQYSLGASFFNKPWVTAPSTTHDRDGLGPLFNAHSCSSCHPRAGRGLLPGASTAERGGLLFRFANTGGPFGAQLQTRALPGFIAEGQVGLSYKEQTLRLADGETIALRKPNYLSEHPGLSPRLAPRLIGMGLIDAIPQKALAANADPDDRNRDGISGRYAGRFGWKGEQPTLRDQVAKAFAEDLGITNTLFSHTAGCEQNPARCEAISGGDPELSDEGLEQVVGYLARLNVPPARLSDEHREGWTLFQIAGCGSCHTPSWQTGQHAEPQLNEQTIYPFSDFLLHDMGEALSDPASADAREWRTASLWALGDGPYLHDGRARTVLEAIFWHGGEAQQSVDAVRQFTGTQRAALIEFLRAL</sequence>
<dbReference type="EMBL" id="JACHWY010000003">
    <property type="protein sequence ID" value="MBB3048257.1"/>
    <property type="molecule type" value="Genomic_DNA"/>
</dbReference>
<dbReference type="InterPro" id="IPR036909">
    <property type="entry name" value="Cyt_c-like_dom_sf"/>
</dbReference>
<gene>
    <name evidence="7" type="ORF">FHR99_002531</name>
</gene>
<keyword evidence="8" id="KW-1185">Reference proteome</keyword>
<dbReference type="Pfam" id="PF06537">
    <property type="entry name" value="DHOR"/>
    <property type="match status" value="2"/>
</dbReference>
<dbReference type="PROSITE" id="PS51007">
    <property type="entry name" value="CYTC"/>
    <property type="match status" value="1"/>
</dbReference>
<evidence type="ECO:0000313" key="8">
    <source>
        <dbReference type="Proteomes" id="UP000537130"/>
    </source>
</evidence>
<dbReference type="AlphaFoldDB" id="A0A7W4Z6I6"/>
<dbReference type="InterPro" id="IPR010538">
    <property type="entry name" value="DHOR"/>
</dbReference>
<dbReference type="RefSeq" id="WP_183411050.1">
    <property type="nucleotide sequence ID" value="NZ_JACHWY010000003.1"/>
</dbReference>
<reference evidence="7 8" key="1">
    <citation type="submission" date="2020-08" db="EMBL/GenBank/DDBJ databases">
        <title>Genomic Encyclopedia of Type Strains, Phase III (KMG-III): the genomes of soil and plant-associated and newly described type strains.</title>
        <authorList>
            <person name="Whitman W."/>
        </authorList>
    </citation>
    <scope>NUCLEOTIDE SEQUENCE [LARGE SCALE GENOMIC DNA]</scope>
    <source>
        <strain evidence="7 8">CECT 8654</strain>
    </source>
</reference>
<keyword evidence="1 4" id="KW-0349">Heme</keyword>
<feature type="chain" id="PRO_5031198855" evidence="5">
    <location>
        <begin position="24"/>
        <end position="418"/>
    </location>
</feature>
<feature type="signal peptide" evidence="5">
    <location>
        <begin position="1"/>
        <end position="23"/>
    </location>
</feature>
<dbReference type="GO" id="GO:0020037">
    <property type="term" value="F:heme binding"/>
    <property type="evidence" value="ECO:0007669"/>
    <property type="project" value="InterPro"/>
</dbReference>
<protein>
    <submittedName>
        <fullName evidence="7">CxxC motif-containing protein (DUF1111 family)</fullName>
    </submittedName>
</protein>
<dbReference type="PANTHER" id="PTHR30600">
    <property type="entry name" value="CYTOCHROME C PEROXIDASE-RELATED"/>
    <property type="match status" value="1"/>
</dbReference>
<accession>A0A7W4Z6I6</accession>
<dbReference type="InterPro" id="IPR051395">
    <property type="entry name" value="Cytochrome_c_Peroxidase/MauG"/>
</dbReference>
<dbReference type="PANTHER" id="PTHR30600:SF4">
    <property type="entry name" value="CYTOCHROME C DOMAIN-CONTAINING PROTEIN"/>
    <property type="match status" value="1"/>
</dbReference>
<dbReference type="SUPFAM" id="SSF46626">
    <property type="entry name" value="Cytochrome c"/>
    <property type="match status" value="1"/>
</dbReference>
<proteinExistence type="predicted"/>
<evidence type="ECO:0000256" key="2">
    <source>
        <dbReference type="ARBA" id="ARBA00022723"/>
    </source>
</evidence>
<evidence type="ECO:0000256" key="5">
    <source>
        <dbReference type="SAM" id="SignalP"/>
    </source>
</evidence>
<dbReference type="Proteomes" id="UP000537130">
    <property type="component" value="Unassembled WGS sequence"/>
</dbReference>
<evidence type="ECO:0000256" key="4">
    <source>
        <dbReference type="PROSITE-ProRule" id="PRU00433"/>
    </source>
</evidence>
<keyword evidence="5" id="KW-0732">Signal</keyword>
<name>A0A7W4Z6I6_9GAMM</name>
<feature type="domain" description="Cytochrome c" evidence="6">
    <location>
        <begin position="297"/>
        <end position="418"/>
    </location>
</feature>
<comment type="caution">
    <text evidence="7">The sequence shown here is derived from an EMBL/GenBank/DDBJ whole genome shotgun (WGS) entry which is preliminary data.</text>
</comment>
<dbReference type="Gene3D" id="1.10.760.10">
    <property type="entry name" value="Cytochrome c-like domain"/>
    <property type="match status" value="1"/>
</dbReference>
<keyword evidence="2 4" id="KW-0479">Metal-binding</keyword>
<evidence type="ECO:0000256" key="1">
    <source>
        <dbReference type="ARBA" id="ARBA00022617"/>
    </source>
</evidence>
<organism evidence="7 8">
    <name type="scientific">Litorivivens lipolytica</name>
    <dbReference type="NCBI Taxonomy" id="1524264"/>
    <lineage>
        <taxon>Bacteria</taxon>
        <taxon>Pseudomonadati</taxon>
        <taxon>Pseudomonadota</taxon>
        <taxon>Gammaproteobacteria</taxon>
        <taxon>Litorivivens</taxon>
    </lineage>
</organism>
<evidence type="ECO:0000256" key="3">
    <source>
        <dbReference type="ARBA" id="ARBA00023004"/>
    </source>
</evidence>